<evidence type="ECO:0000313" key="2">
    <source>
        <dbReference type="EMBL" id="QHX44178.1"/>
    </source>
</evidence>
<organism evidence="2 3">
    <name type="scientific">Treponema vincentii</name>
    <dbReference type="NCBI Taxonomy" id="69710"/>
    <lineage>
        <taxon>Bacteria</taxon>
        <taxon>Pseudomonadati</taxon>
        <taxon>Spirochaetota</taxon>
        <taxon>Spirochaetia</taxon>
        <taxon>Spirochaetales</taxon>
        <taxon>Treponemataceae</taxon>
        <taxon>Treponema</taxon>
    </lineage>
</organism>
<dbReference type="KEGG" id="trz:GWP43_12765"/>
<evidence type="ECO:0000256" key="1">
    <source>
        <dbReference type="SAM" id="Coils"/>
    </source>
</evidence>
<sequence length="69" mass="8368">MSKENHIGIRYSRDGDIETYDTRTGKTTGHISTMGNMIEETQEDRERYEKEWEEAMKKHGYVYHRRRTK</sequence>
<proteinExistence type="predicted"/>
<protein>
    <submittedName>
        <fullName evidence="2">Uncharacterized protein</fullName>
    </submittedName>
</protein>
<keyword evidence="1" id="KW-0175">Coiled coil</keyword>
<dbReference type="RefSeq" id="WP_162664460.1">
    <property type="nucleotide sequence ID" value="NZ_CP048020.1"/>
</dbReference>
<evidence type="ECO:0000313" key="3">
    <source>
        <dbReference type="Proteomes" id="UP000464374"/>
    </source>
</evidence>
<accession>A0A6P1Y321</accession>
<dbReference type="Proteomes" id="UP000464374">
    <property type="component" value="Chromosome"/>
</dbReference>
<name>A0A6P1Y321_9SPIR</name>
<dbReference type="AlphaFoldDB" id="A0A6P1Y321"/>
<dbReference type="EMBL" id="CP048020">
    <property type="protein sequence ID" value="QHX44178.1"/>
    <property type="molecule type" value="Genomic_DNA"/>
</dbReference>
<reference evidence="2 3" key="1">
    <citation type="submission" date="2020-01" db="EMBL/GenBank/DDBJ databases">
        <title>Complete genome sequence of a human oral phylogroup 1 Treponema sp. strain ATCC 700766, originally isolated from periodontitis dental plaque.</title>
        <authorList>
            <person name="Chan Y."/>
            <person name="Huo Y.-B."/>
            <person name="Yu X.-L."/>
            <person name="Zeng H."/>
            <person name="Leung W.-K."/>
            <person name="Watt R.M."/>
        </authorList>
    </citation>
    <scope>NUCLEOTIDE SEQUENCE [LARGE SCALE GENOMIC DNA]</scope>
    <source>
        <strain evidence="2 3">OMZ 804</strain>
    </source>
</reference>
<feature type="coiled-coil region" evidence="1">
    <location>
        <begin position="31"/>
        <end position="58"/>
    </location>
</feature>
<gene>
    <name evidence="2" type="ORF">GWP43_12765</name>
</gene>